<keyword evidence="5" id="KW-0964">Secreted</keyword>
<evidence type="ECO:0000313" key="13">
    <source>
        <dbReference type="Proteomes" id="UP001155500"/>
    </source>
</evidence>
<dbReference type="Gene3D" id="2.40.10.120">
    <property type="match status" value="1"/>
</dbReference>
<evidence type="ECO:0000256" key="9">
    <source>
        <dbReference type="ARBA" id="ARBA00023237"/>
    </source>
</evidence>
<dbReference type="GO" id="GO:0009279">
    <property type="term" value="C:cell outer membrane"/>
    <property type="evidence" value="ECO:0007669"/>
    <property type="project" value="UniProtKB-SubCell"/>
</dbReference>
<dbReference type="NCBIfam" id="TIGR01414">
    <property type="entry name" value="autotrans_barl"/>
    <property type="match status" value="2"/>
</dbReference>
<dbReference type="InterPro" id="IPR006315">
    <property type="entry name" value="OM_autotransptr_brl_dom"/>
</dbReference>
<dbReference type="SUPFAM" id="SSF103515">
    <property type="entry name" value="Autotransporter"/>
    <property type="match status" value="1"/>
</dbReference>
<evidence type="ECO:0000313" key="12">
    <source>
        <dbReference type="EMBL" id="MDG6895853.1"/>
    </source>
</evidence>
<comment type="subcellular location">
    <subcellularLocation>
        <location evidence="1">Cell envelope</location>
    </subcellularLocation>
    <subcellularLocation>
        <location evidence="2">Cell outer membrane</location>
    </subcellularLocation>
    <subcellularLocation>
        <location evidence="3">Secreted</location>
    </subcellularLocation>
</comment>
<evidence type="ECO:0000256" key="5">
    <source>
        <dbReference type="ARBA" id="ARBA00022525"/>
    </source>
</evidence>
<comment type="caution">
    <text evidence="12">The sequence shown here is derived from an EMBL/GenBank/DDBJ whole genome shotgun (WGS) entry which is preliminary data.</text>
</comment>
<name>A0A9X4PQP2_9PAST</name>
<keyword evidence="13" id="KW-1185">Reference proteome</keyword>
<dbReference type="EMBL" id="LWID01000001">
    <property type="protein sequence ID" value="MDG6895853.1"/>
    <property type="molecule type" value="Genomic_DNA"/>
</dbReference>
<keyword evidence="9" id="KW-0998">Cell outer membrane</keyword>
<keyword evidence="4" id="KW-1134">Transmembrane beta strand</keyword>
<sequence length="1373" mass="154178">MIFSNFNTINIMIDLSSYLVKKGFVLSKLNQLLLPVLFSTLSVKSHASIVRGDIDYQYFRDFAENKGQFTVGAMNVPIYNKSGQNIGTMLRNVPMVDFSVINSDGGFTTLIDPQYLVSVSHNGYNKVQFGSIENHPDSHTFTYQLVHHNNYVQDQNNPYHKDYHTPRLHKLVTEVMPVETVTNVHGASYNNSHRYPLVVRAGSGTQQVRENNQNKWVAGAYHFLTGSAVTVPYTTSYAGFGTHGSVMGNHYGPMVNIALAGDSGSGVFVYDAQEQKWKLMAVTFASLSGATGNIYWVVRSTYNKRIKDANIGTIINNSLSDTQWTWRHTATVGTHQVSSGSHSHDIAVFNPNLTGRNRQTNPQLNHGKTVIFTGEAGRLHFAGNVNQGAGALFFDTDYKVTGENGITWQGAGISIAQDKTLIWQIANPKGDRLSKIGAGTLHINGTGKNEGDISIGDGIVILDQQADSNGEKQAFNRLGIVSGRPTVRLTSADQMDWNNLYFGFRGGRLDLNGNHIHMQRIKHVDDGAHIVNHNLNQSASLTLTGQPEFTEAHIQWGQWGIAGADLYEYINNHKGNRKDYFILKGNANAWFPTEQNSDSNWEFLGSGEQGKNQAIAEIITRKNLARKHTALNGTLGENNPALNGELHLTYTPNLNGSSLLLTGNIHLNGNLTTNGNSTLYLSGRPTPHAYDHLNKKEVIKDHDWITRQIRAKHIIANDHSQIHIGRNISQLNSNITARDHARIELGYTNNHSPVCHRSDYTGNINCTTPNYHSDITNHIARLQYQGNINLNDNAQLYIGKTDLHSAIQGDTNSQITLGSESHWTLTQNSTIGHLNMQNGAQLTLSQTNNNFHTLHIQGNLSGNGQINYRTDLGNMQSDSIHISGSSEGNFTLMINNSGKEPQKSKDRLTLLTITPEQQNGKTLNIRLANPNEHIDIGAYRYQLINETNAYRLYNPIVEAQIQEQERQQAEEARKKAEAERQRLEEEKRKQAEEARRQAEEQARQQAEAERQRQAEEQAHQQAEVERQRQAEQARQQAEAERQRQAEEQARQQAEAERQRQAEEQARQQAEAERQRQEEQALQQAQTISRYTNTALSEQTSYVHTLGRLNHSVFMQINQDNDNFFITNHYQQSHHQSNEHRHYRKNQHQIQTGASHSLTNPWGKLSTGIIYTYAKATHNFDDHINGKNQTHQLTLYAKQTLTNQLHIAINAGQTHSRSNIQLEGQHPIKHRAHTIGISIGKQITTSWLNATAALGINHNHLSASQYPLAGADIKTSSENLVSYHAQLTLEKPLTLSPMTLTPYLSADHIKYHKNSQLSVNQHHFTQTFSDYTNIGTGIRLKTQNWQTHLQINYGKGKNIDSTRSVQFGLRYAWK</sequence>
<keyword evidence="7" id="KW-0732">Signal</keyword>
<dbReference type="GO" id="GO:0006508">
    <property type="term" value="P:proteolysis"/>
    <property type="evidence" value="ECO:0007669"/>
    <property type="project" value="InterPro"/>
</dbReference>
<dbReference type="Pfam" id="PF02395">
    <property type="entry name" value="Peptidase_S6"/>
    <property type="match status" value="1"/>
</dbReference>
<dbReference type="Pfam" id="PF03212">
    <property type="entry name" value="Pertactin"/>
    <property type="match status" value="1"/>
</dbReference>
<dbReference type="GO" id="GO:0005576">
    <property type="term" value="C:extracellular region"/>
    <property type="evidence" value="ECO:0007669"/>
    <property type="project" value="UniProtKB-SubCell"/>
</dbReference>
<feature type="domain" description="Peptidase S6" evidence="11">
    <location>
        <begin position="48"/>
        <end position="305"/>
    </location>
</feature>
<evidence type="ECO:0000256" key="4">
    <source>
        <dbReference type="ARBA" id="ARBA00022452"/>
    </source>
</evidence>
<dbReference type="InterPro" id="IPR050909">
    <property type="entry name" value="Bact_Autotransporter_VF"/>
</dbReference>
<dbReference type="PANTHER" id="PTHR12338:SF10">
    <property type="entry name" value="ADHESION AND PENETRATION PROTEIN AUTOTRANSPORTER"/>
    <property type="match status" value="1"/>
</dbReference>
<evidence type="ECO:0000256" key="1">
    <source>
        <dbReference type="ARBA" id="ARBA00004196"/>
    </source>
</evidence>
<dbReference type="PROSITE" id="PS51691">
    <property type="entry name" value="PEPTIDASE_S6"/>
    <property type="match status" value="1"/>
</dbReference>
<evidence type="ECO:0000256" key="10">
    <source>
        <dbReference type="SAM" id="MobiDB-lite"/>
    </source>
</evidence>
<dbReference type="InterPro" id="IPR036709">
    <property type="entry name" value="Autotransporte_beta_dom_sf"/>
</dbReference>
<dbReference type="CDD" id="cd22249">
    <property type="entry name" value="UDM1_RNF168_RNF169-like"/>
    <property type="match status" value="1"/>
</dbReference>
<evidence type="ECO:0000259" key="11">
    <source>
        <dbReference type="PROSITE" id="PS51691"/>
    </source>
</evidence>
<dbReference type="InterPro" id="IPR012332">
    <property type="entry name" value="Autotransporter_pectin_lyase_C"/>
</dbReference>
<keyword evidence="6" id="KW-0812">Transmembrane</keyword>
<dbReference type="CDD" id="cd01343">
    <property type="entry name" value="PL1_Passenger_AT"/>
    <property type="match status" value="1"/>
</dbReference>
<dbReference type="Gene3D" id="3.30.160.280">
    <property type="match status" value="1"/>
</dbReference>
<dbReference type="PANTHER" id="PTHR12338">
    <property type="entry name" value="AUTOTRANSPORTER"/>
    <property type="match status" value="1"/>
</dbReference>
<accession>A0A9X4PQP2</accession>
<dbReference type="PRINTS" id="PR00921">
    <property type="entry name" value="IGASERPTASE"/>
</dbReference>
<dbReference type="Gene3D" id="2.160.20.20">
    <property type="match status" value="2"/>
</dbReference>
<evidence type="ECO:0000256" key="6">
    <source>
        <dbReference type="ARBA" id="ARBA00022692"/>
    </source>
</evidence>
<dbReference type="InterPro" id="IPR030396">
    <property type="entry name" value="Peptidase_S6_dom"/>
</dbReference>
<keyword evidence="8" id="KW-0472">Membrane</keyword>
<protein>
    <recommendedName>
        <fullName evidence="11">Peptidase S6 domain-containing protein</fullName>
    </recommendedName>
</protein>
<evidence type="ECO:0000256" key="7">
    <source>
        <dbReference type="ARBA" id="ARBA00022729"/>
    </source>
</evidence>
<gene>
    <name evidence="12" type="ORF">A6A20_09530</name>
</gene>
<feature type="region of interest" description="Disordered" evidence="10">
    <location>
        <begin position="968"/>
        <end position="1084"/>
    </location>
</feature>
<reference evidence="12" key="1">
    <citation type="submission" date="2016-03" db="EMBL/GenBank/DDBJ databases">
        <title>Co-evolution between Pasteurellaceae and their hosts.</title>
        <authorList>
            <person name="Hansen M.J."/>
            <person name="Bojesen A.M."/>
            <person name="Planet P."/>
        </authorList>
    </citation>
    <scope>NUCLEOTIDE SEQUENCE</scope>
    <source>
        <strain evidence="12">146/S8/89</strain>
    </source>
</reference>
<proteinExistence type="predicted"/>
<dbReference type="Pfam" id="PF24078">
    <property type="entry name" value="Beta-sol_PIC_HAP1_IgA0_2nd"/>
    <property type="match status" value="1"/>
</dbReference>
<evidence type="ECO:0000256" key="3">
    <source>
        <dbReference type="ARBA" id="ARBA00004613"/>
    </source>
</evidence>
<evidence type="ECO:0000256" key="2">
    <source>
        <dbReference type="ARBA" id="ARBA00004442"/>
    </source>
</evidence>
<dbReference type="InterPro" id="IPR011050">
    <property type="entry name" value="Pectin_lyase_fold/virulence"/>
</dbReference>
<dbReference type="InterPro" id="IPR000710">
    <property type="entry name" value="Peptidase_S6"/>
</dbReference>
<dbReference type="InterPro" id="IPR057393">
    <property type="entry name" value="PIC_HAP1_IgA0_b-sol2"/>
</dbReference>
<dbReference type="SUPFAM" id="SSF51126">
    <property type="entry name" value="Pectin lyase-like"/>
    <property type="match status" value="1"/>
</dbReference>
<feature type="compositionally biased region" description="Basic and acidic residues" evidence="10">
    <location>
        <begin position="968"/>
        <end position="1078"/>
    </location>
</feature>
<dbReference type="GO" id="GO:0004252">
    <property type="term" value="F:serine-type endopeptidase activity"/>
    <property type="evidence" value="ECO:0007669"/>
    <property type="project" value="InterPro"/>
</dbReference>
<dbReference type="Gene3D" id="2.40.128.130">
    <property type="entry name" value="Autotransporter beta-domain"/>
    <property type="match status" value="1"/>
</dbReference>
<dbReference type="Proteomes" id="UP001155500">
    <property type="component" value="Unassembled WGS sequence"/>
</dbReference>
<dbReference type="InterPro" id="IPR004899">
    <property type="entry name" value="Pertactin_central"/>
</dbReference>
<organism evidence="12 13">
    <name type="scientific">Volucribacter amazonae</name>
    <dbReference type="NCBI Taxonomy" id="256731"/>
    <lineage>
        <taxon>Bacteria</taxon>
        <taxon>Pseudomonadati</taxon>
        <taxon>Pseudomonadota</taxon>
        <taxon>Gammaproteobacteria</taxon>
        <taxon>Pasteurellales</taxon>
        <taxon>Pasteurellaceae</taxon>
        <taxon>Volucribacter</taxon>
    </lineage>
</organism>
<evidence type="ECO:0000256" key="8">
    <source>
        <dbReference type="ARBA" id="ARBA00023136"/>
    </source>
</evidence>